<protein>
    <submittedName>
        <fullName evidence="3">Uncharacterized protein</fullName>
    </submittedName>
</protein>
<accession>A0ABP6T643</accession>
<proteinExistence type="predicted"/>
<evidence type="ECO:0000256" key="1">
    <source>
        <dbReference type="SAM" id="MobiDB-lite"/>
    </source>
</evidence>
<dbReference type="EMBL" id="BAAAYN010000043">
    <property type="protein sequence ID" value="GAA3393568.1"/>
    <property type="molecule type" value="Genomic_DNA"/>
</dbReference>
<dbReference type="Proteomes" id="UP001501676">
    <property type="component" value="Unassembled WGS sequence"/>
</dbReference>
<reference evidence="4" key="1">
    <citation type="journal article" date="2019" name="Int. J. Syst. Evol. Microbiol.">
        <title>The Global Catalogue of Microorganisms (GCM) 10K type strain sequencing project: providing services to taxonomists for standard genome sequencing and annotation.</title>
        <authorList>
            <consortium name="The Broad Institute Genomics Platform"/>
            <consortium name="The Broad Institute Genome Sequencing Center for Infectious Disease"/>
            <person name="Wu L."/>
            <person name="Ma J."/>
        </authorList>
    </citation>
    <scope>NUCLEOTIDE SEQUENCE [LARGE SCALE GENOMIC DNA]</scope>
    <source>
        <strain evidence="4">JCM 9458</strain>
    </source>
</reference>
<evidence type="ECO:0000313" key="4">
    <source>
        <dbReference type="Proteomes" id="UP001501676"/>
    </source>
</evidence>
<keyword evidence="4" id="KW-1185">Reference proteome</keyword>
<keyword evidence="2" id="KW-1133">Transmembrane helix</keyword>
<comment type="caution">
    <text evidence="3">The sequence shown here is derived from an EMBL/GenBank/DDBJ whole genome shotgun (WGS) entry which is preliminary data.</text>
</comment>
<keyword evidence="2" id="KW-0472">Membrane</keyword>
<keyword evidence="2" id="KW-0812">Transmembrane</keyword>
<name>A0ABP6T643_9ACTN</name>
<evidence type="ECO:0000256" key="2">
    <source>
        <dbReference type="SAM" id="Phobius"/>
    </source>
</evidence>
<feature type="region of interest" description="Disordered" evidence="1">
    <location>
        <begin position="76"/>
        <end position="104"/>
    </location>
</feature>
<gene>
    <name evidence="3" type="ORF">GCM10020369_59600</name>
</gene>
<evidence type="ECO:0000313" key="3">
    <source>
        <dbReference type="EMBL" id="GAA3393568.1"/>
    </source>
</evidence>
<sequence length="104" mass="10789">MSVLETTLVFVLIPLAVAGVLAMLTLGAGSNRTPRYRPGMPFEFTPVWFLAAPPTSLSVDGQRPALERTAARGVLQSGAAPEGVADQTVTIPNSGPKGGARGTW</sequence>
<organism evidence="3 4">
    <name type="scientific">Cryptosporangium minutisporangium</name>
    <dbReference type="NCBI Taxonomy" id="113569"/>
    <lineage>
        <taxon>Bacteria</taxon>
        <taxon>Bacillati</taxon>
        <taxon>Actinomycetota</taxon>
        <taxon>Actinomycetes</taxon>
        <taxon>Cryptosporangiales</taxon>
        <taxon>Cryptosporangiaceae</taxon>
        <taxon>Cryptosporangium</taxon>
    </lineage>
</organism>
<feature type="transmembrane region" description="Helical" evidence="2">
    <location>
        <begin position="6"/>
        <end position="28"/>
    </location>
</feature>
<dbReference type="RefSeq" id="WP_345731566.1">
    <property type="nucleotide sequence ID" value="NZ_BAAAYN010000043.1"/>
</dbReference>